<evidence type="ECO:0000313" key="3">
    <source>
        <dbReference type="Proteomes" id="UP000683925"/>
    </source>
</evidence>
<dbReference type="EMBL" id="CAJJDP010000078">
    <property type="protein sequence ID" value="CAD8182489.1"/>
    <property type="molecule type" value="Genomic_DNA"/>
</dbReference>
<dbReference type="AlphaFoldDB" id="A0A8S1W2Z7"/>
<feature type="compositionally biased region" description="Basic and acidic residues" evidence="1">
    <location>
        <begin position="35"/>
        <end position="47"/>
    </location>
</feature>
<feature type="region of interest" description="Disordered" evidence="1">
    <location>
        <begin position="307"/>
        <end position="342"/>
    </location>
</feature>
<name>A0A8S1W2Z7_PAROT</name>
<feature type="region of interest" description="Disordered" evidence="1">
    <location>
        <begin position="1"/>
        <end position="48"/>
    </location>
</feature>
<accession>A0A8S1W2Z7</accession>
<dbReference type="Proteomes" id="UP000683925">
    <property type="component" value="Unassembled WGS sequence"/>
</dbReference>
<evidence type="ECO:0000313" key="2">
    <source>
        <dbReference type="EMBL" id="CAD8182489.1"/>
    </source>
</evidence>
<keyword evidence="3" id="KW-1185">Reference proteome</keyword>
<gene>
    <name evidence="2" type="ORF">POCTA_138.1.T0790041</name>
</gene>
<organism evidence="2 3">
    <name type="scientific">Paramecium octaurelia</name>
    <dbReference type="NCBI Taxonomy" id="43137"/>
    <lineage>
        <taxon>Eukaryota</taxon>
        <taxon>Sar</taxon>
        <taxon>Alveolata</taxon>
        <taxon>Ciliophora</taxon>
        <taxon>Intramacronucleata</taxon>
        <taxon>Oligohymenophorea</taxon>
        <taxon>Peniculida</taxon>
        <taxon>Parameciidae</taxon>
        <taxon>Paramecium</taxon>
    </lineage>
</organism>
<protein>
    <submittedName>
        <fullName evidence="2">Uncharacterized protein</fullName>
    </submittedName>
</protein>
<dbReference type="OrthoDB" id="312506at2759"/>
<dbReference type="OMA" id="ENANMWM"/>
<comment type="caution">
    <text evidence="2">The sequence shown here is derived from an EMBL/GenBank/DDBJ whole genome shotgun (WGS) entry which is preliminary data.</text>
</comment>
<reference evidence="2" key="1">
    <citation type="submission" date="2021-01" db="EMBL/GenBank/DDBJ databases">
        <authorList>
            <consortium name="Genoscope - CEA"/>
            <person name="William W."/>
        </authorList>
    </citation>
    <scope>NUCLEOTIDE SEQUENCE</scope>
</reference>
<proteinExistence type="predicted"/>
<feature type="compositionally biased region" description="Low complexity" evidence="1">
    <location>
        <begin position="311"/>
        <end position="325"/>
    </location>
</feature>
<feature type="compositionally biased region" description="Basic and acidic residues" evidence="1">
    <location>
        <begin position="1"/>
        <end position="23"/>
    </location>
</feature>
<sequence length="342" mass="40949">MRRLEIDQQTQTEEKNHTQRDKYLTPQRDTFLTPQKDKNFTPLKDKNFTPLRDQNFTLKNLNLKQNLPQPNQSGNIPLQKTDLFQSPFLNQNKELKMSTKITETNENEEKTNYTSKSSELNNQIIKCANQKHQDSVRMVVLDPDLKCHERLLCLECISVSEQNTKTIGIKKVMEKTQENYKKKRDFREIIAQQHFRELEQLRQHLLTLKSFLNKNLDEMIENANMWMTDLQNFKKIEYNLDKEIQWLIDYDQKVEIEQMIDEIKPLNTQWVSKMSDKLEIFSTFQTYSLCQNILNNLTLRKKSQQKEKQEYNQQQGQKQNIQQLQRPSATPNQIHNRRLIKN</sequence>
<evidence type="ECO:0000256" key="1">
    <source>
        <dbReference type="SAM" id="MobiDB-lite"/>
    </source>
</evidence>